<evidence type="ECO:0000256" key="2">
    <source>
        <dbReference type="SAM" id="MobiDB-lite"/>
    </source>
</evidence>
<reference evidence="3" key="1">
    <citation type="journal article" date="2021" name="Sci. Rep.">
        <title>Diploid genomic architecture of Nitzschia inconspicua, an elite biomass production diatom.</title>
        <authorList>
            <person name="Oliver A."/>
            <person name="Podell S."/>
            <person name="Pinowska A."/>
            <person name="Traller J.C."/>
            <person name="Smith S.R."/>
            <person name="McClure R."/>
            <person name="Beliaev A."/>
            <person name="Bohutskyi P."/>
            <person name="Hill E.A."/>
            <person name="Rabines A."/>
            <person name="Zheng H."/>
            <person name="Allen L.Z."/>
            <person name="Kuo A."/>
            <person name="Grigoriev I.V."/>
            <person name="Allen A.E."/>
            <person name="Hazlebeck D."/>
            <person name="Allen E.E."/>
        </authorList>
    </citation>
    <scope>NUCLEOTIDE SEQUENCE</scope>
    <source>
        <strain evidence="3">Hildebrandi</strain>
    </source>
</reference>
<proteinExistence type="predicted"/>
<dbReference type="Proteomes" id="UP000693970">
    <property type="component" value="Unassembled WGS sequence"/>
</dbReference>
<evidence type="ECO:0000313" key="4">
    <source>
        <dbReference type="Proteomes" id="UP000693970"/>
    </source>
</evidence>
<reference evidence="3" key="2">
    <citation type="submission" date="2021-04" db="EMBL/GenBank/DDBJ databases">
        <authorList>
            <person name="Podell S."/>
        </authorList>
    </citation>
    <scope>NUCLEOTIDE SEQUENCE</scope>
    <source>
        <strain evidence="3">Hildebrandi</strain>
    </source>
</reference>
<feature type="coiled-coil region" evidence="1">
    <location>
        <begin position="560"/>
        <end position="587"/>
    </location>
</feature>
<feature type="region of interest" description="Disordered" evidence="2">
    <location>
        <begin position="1"/>
        <end position="22"/>
    </location>
</feature>
<sequence>MSSINPFFGDGDTRDSDGEDFEEEAALLNESGGVSQPKDGTSRLCVQGLGQSSSIVGVKNASIKVFAAWRKYRGKPADVTWMEIDGDNLMGYMNEACTWASKACVPYGGVSCFDENLQPTNPSNRRCLTYKTLGIYLGQHLQAIKDRFPHHDDFKKPADAPKEQVTPWWCAMRYSFLKRCKKFQAAYGDDVVFGIEPVVPLYKNNNLAIGPVILGDPFAAVDQKSVLLEKVQKATNRKGKSLEERCWLVFVGEALARGGEVRYLNYDNWTFHQFTHVLDTQWTEMKTVNTYAMPFVPDKIHWTSDIYHALGSWFLVEDGLHRNTEEIEGGMQNVVFPSLRKTGESSTAKLLTQAIQKCLPENIKSRITSRSLRDAGITELAAHGSLSIYEGCARSGHSTGTTQDHYISDQHYLYGLKAGMARAGYDVASGDYTKKIHLPRLQAIGDGVDNQLQAFLEKCFTVDVPHFDKGGKLRPVLLTCLATLLQHYKAVLIECGHDNAIIQHLNKAALHSCLNDPRWPRLAPIEVLQKWCEMINTDLEGRICQSQCVTPNLESLSGALNNTMAMMSSLNEKIEKLINENKEVKYQLSISQSEMATLREETQSIGKKMSVFKTPPTYLPMKRSYSTLPTAGDNGDDEDSTDDNEMIEAAFSSPTTVQRRRPNDVVRQLAPSFNAVPAEKTKSDRSSASFKDLLYDLKDILNLEDVGKTPIPKDTVTENWALTNCLELLQIAVTQSTEAKEAKEELKQLKYGMVRGDGLRLVAKLERRALDMLFVLKGDDPTTEWREKVKKPAVKFRSVGGRVHACKKELIKNLGLDKQNSKIAPKDQPLIFWNDAKAHTSGTPPGQQSIARLLRKRAPTPAVDASRTTASVTVPMSAYAAGQQTWTSLAKVSLQKPSRLKPCSHSQKRTKQRRLNGTDTALAPAADSLPTGELAVMKNLDAEHKKLAALKDGHMVLPSKNGVKPGLAVGLCGSFPSYCRMGGLVRASNANGVVMKHQCGMCGYITHGALCCPNNVDTGSYHCYYCSNRLIRPKLGC</sequence>
<organism evidence="3 4">
    <name type="scientific">Nitzschia inconspicua</name>
    <dbReference type="NCBI Taxonomy" id="303405"/>
    <lineage>
        <taxon>Eukaryota</taxon>
        <taxon>Sar</taxon>
        <taxon>Stramenopiles</taxon>
        <taxon>Ochrophyta</taxon>
        <taxon>Bacillariophyta</taxon>
        <taxon>Bacillariophyceae</taxon>
        <taxon>Bacillariophycidae</taxon>
        <taxon>Bacillariales</taxon>
        <taxon>Bacillariaceae</taxon>
        <taxon>Nitzschia</taxon>
    </lineage>
</organism>
<name>A0A9K3LBR7_9STRA</name>
<accession>A0A9K3LBR7</accession>
<gene>
    <name evidence="3" type="ORF">IV203_014413</name>
</gene>
<evidence type="ECO:0000313" key="3">
    <source>
        <dbReference type="EMBL" id="KAG7357826.1"/>
    </source>
</evidence>
<comment type="caution">
    <text evidence="3">The sequence shown here is derived from an EMBL/GenBank/DDBJ whole genome shotgun (WGS) entry which is preliminary data.</text>
</comment>
<dbReference type="EMBL" id="JAGRRH010000014">
    <property type="protein sequence ID" value="KAG7357826.1"/>
    <property type="molecule type" value="Genomic_DNA"/>
</dbReference>
<feature type="region of interest" description="Disordered" evidence="2">
    <location>
        <begin position="623"/>
        <end position="642"/>
    </location>
</feature>
<dbReference type="OrthoDB" id="56809at2759"/>
<keyword evidence="4" id="KW-1185">Reference proteome</keyword>
<evidence type="ECO:0000256" key="1">
    <source>
        <dbReference type="SAM" id="Coils"/>
    </source>
</evidence>
<protein>
    <submittedName>
        <fullName evidence="3">Uncharacterized protein</fullName>
    </submittedName>
</protein>
<keyword evidence="1" id="KW-0175">Coiled coil</keyword>
<dbReference type="AlphaFoldDB" id="A0A9K3LBR7"/>